<sequence length="97" mass="10742">MMSTVDFRVLRILRVGPTTMEVLKSSVHVISSSIHLLQFVSAGGTPPIKSLSLFFYRGGATFLFWKAINMKCRGELMGVDMLLLHAMVKLMPATVNV</sequence>
<reference evidence="1" key="1">
    <citation type="submission" date="2019-12" db="EMBL/GenBank/DDBJ databases">
        <title>Genome sequencing and annotation of Brassica cretica.</title>
        <authorList>
            <person name="Studholme D.J."/>
            <person name="Sarris P."/>
        </authorList>
    </citation>
    <scope>NUCLEOTIDE SEQUENCE</scope>
    <source>
        <strain evidence="1">PFS-109/04</strain>
        <tissue evidence="1">Leaf</tissue>
    </source>
</reference>
<dbReference type="AlphaFoldDB" id="A0A8S9QZE0"/>
<proteinExistence type="predicted"/>
<evidence type="ECO:0000313" key="2">
    <source>
        <dbReference type="Proteomes" id="UP000712600"/>
    </source>
</evidence>
<protein>
    <submittedName>
        <fullName evidence="1">Uncharacterized protein</fullName>
    </submittedName>
</protein>
<gene>
    <name evidence="1" type="ORF">F2Q69_00015852</name>
</gene>
<dbReference type="EMBL" id="QGKX02000996">
    <property type="protein sequence ID" value="KAF3556668.1"/>
    <property type="molecule type" value="Genomic_DNA"/>
</dbReference>
<name>A0A8S9QZE0_BRACR</name>
<comment type="caution">
    <text evidence="1">The sequence shown here is derived from an EMBL/GenBank/DDBJ whole genome shotgun (WGS) entry which is preliminary data.</text>
</comment>
<organism evidence="1 2">
    <name type="scientific">Brassica cretica</name>
    <name type="common">Mustard</name>
    <dbReference type="NCBI Taxonomy" id="69181"/>
    <lineage>
        <taxon>Eukaryota</taxon>
        <taxon>Viridiplantae</taxon>
        <taxon>Streptophyta</taxon>
        <taxon>Embryophyta</taxon>
        <taxon>Tracheophyta</taxon>
        <taxon>Spermatophyta</taxon>
        <taxon>Magnoliopsida</taxon>
        <taxon>eudicotyledons</taxon>
        <taxon>Gunneridae</taxon>
        <taxon>Pentapetalae</taxon>
        <taxon>rosids</taxon>
        <taxon>malvids</taxon>
        <taxon>Brassicales</taxon>
        <taxon>Brassicaceae</taxon>
        <taxon>Brassiceae</taxon>
        <taxon>Brassica</taxon>
    </lineage>
</organism>
<accession>A0A8S9QZE0</accession>
<evidence type="ECO:0000313" key="1">
    <source>
        <dbReference type="EMBL" id="KAF3556668.1"/>
    </source>
</evidence>
<dbReference type="Proteomes" id="UP000712600">
    <property type="component" value="Unassembled WGS sequence"/>
</dbReference>